<reference evidence="2" key="1">
    <citation type="submission" date="2009-05" db="EMBL/GenBank/DDBJ databases">
        <title>The genome sequence of Ajellomyces capsulatus strain H143.</title>
        <authorList>
            <person name="Champion M."/>
            <person name="Cuomo C.A."/>
            <person name="Ma L.-J."/>
            <person name="Henn M.R."/>
            <person name="Sil A."/>
            <person name="Goldman B."/>
            <person name="Young S.K."/>
            <person name="Kodira C.D."/>
            <person name="Zeng Q."/>
            <person name="Koehrsen M."/>
            <person name="Alvarado L."/>
            <person name="Berlin A.M."/>
            <person name="Borenstein D."/>
            <person name="Chen Z."/>
            <person name="Engels R."/>
            <person name="Freedman E."/>
            <person name="Gellesch M."/>
            <person name="Goldberg J."/>
            <person name="Griggs A."/>
            <person name="Gujja S."/>
            <person name="Heiman D.I."/>
            <person name="Hepburn T.A."/>
            <person name="Howarth C."/>
            <person name="Jen D."/>
            <person name="Larson L."/>
            <person name="Lewis B."/>
            <person name="Mehta T."/>
            <person name="Park D."/>
            <person name="Pearson M."/>
            <person name="Roberts A."/>
            <person name="Saif S."/>
            <person name="Shea T.D."/>
            <person name="Shenoy N."/>
            <person name="Sisk P."/>
            <person name="Stolte C."/>
            <person name="Sykes S."/>
            <person name="Walk T."/>
            <person name="White J."/>
            <person name="Yandava C."/>
            <person name="Klein B."/>
            <person name="McEwen J.G."/>
            <person name="Puccia R."/>
            <person name="Goldman G.H."/>
            <person name="Felipe M.S."/>
            <person name="Nino-Vega G."/>
            <person name="San-Blas G."/>
            <person name="Taylor J.W."/>
            <person name="Mendoza L."/>
            <person name="Galagan J.E."/>
            <person name="Nusbaum C."/>
            <person name="Birren B.W."/>
        </authorList>
    </citation>
    <scope>NUCLEOTIDE SEQUENCE [LARGE SCALE GENOMIC DNA]</scope>
    <source>
        <strain evidence="2">H143</strain>
    </source>
</reference>
<proteinExistence type="predicted"/>
<organism evidence="1 2">
    <name type="scientific">Ajellomyces capsulatus (strain H143)</name>
    <name type="common">Darling's disease fungus</name>
    <name type="synonym">Histoplasma capsulatum</name>
    <dbReference type="NCBI Taxonomy" id="544712"/>
    <lineage>
        <taxon>Eukaryota</taxon>
        <taxon>Fungi</taxon>
        <taxon>Dikarya</taxon>
        <taxon>Ascomycota</taxon>
        <taxon>Pezizomycotina</taxon>
        <taxon>Eurotiomycetes</taxon>
        <taxon>Eurotiomycetidae</taxon>
        <taxon>Onygenales</taxon>
        <taxon>Ajellomycetaceae</taxon>
        <taxon>Histoplasma</taxon>
    </lineage>
</organism>
<dbReference type="AlphaFoldDB" id="C6H5X6"/>
<accession>C6H5X6</accession>
<gene>
    <name evidence="1" type="ORF">HCDG_01827</name>
</gene>
<sequence length="111" mass="12570">MLAQSHAVVFLSSKGVYGEGDLDCPSYQGCSQENGEFYAYHLKAQAQKIHNRARPTRAYISYIICELAIRNIKQQFSNALPVTISDNKARVQYLVDGKVQKRARSRHHDIS</sequence>
<evidence type="ECO:0000313" key="1">
    <source>
        <dbReference type="EMBL" id="EER43797.1"/>
    </source>
</evidence>
<dbReference type="Proteomes" id="UP000002624">
    <property type="component" value="Unassembled WGS sequence"/>
</dbReference>
<evidence type="ECO:0000313" key="2">
    <source>
        <dbReference type="Proteomes" id="UP000002624"/>
    </source>
</evidence>
<dbReference type="HOGENOM" id="CLU_2157657_0_0_1"/>
<dbReference type="EMBL" id="GG692420">
    <property type="protein sequence ID" value="EER43797.1"/>
    <property type="molecule type" value="Genomic_DNA"/>
</dbReference>
<protein>
    <submittedName>
        <fullName evidence="1">Uncharacterized protein</fullName>
    </submittedName>
</protein>
<dbReference type="VEuPathDB" id="FungiDB:HCDG_01827"/>
<name>C6H5X6_AJECH</name>